<protein>
    <submittedName>
        <fullName evidence="2">Uncharacterized protein</fullName>
    </submittedName>
</protein>
<keyword evidence="1" id="KW-0732">Signal</keyword>
<evidence type="ECO:0000313" key="3">
    <source>
        <dbReference type="Proteomes" id="UP001620339"/>
    </source>
</evidence>
<organism evidence="2 3">
    <name type="scientific">Rhodanobacter hydrolyticus</name>
    <dbReference type="NCBI Taxonomy" id="2250595"/>
    <lineage>
        <taxon>Bacteria</taxon>
        <taxon>Pseudomonadati</taxon>
        <taxon>Pseudomonadota</taxon>
        <taxon>Gammaproteobacteria</taxon>
        <taxon>Lysobacterales</taxon>
        <taxon>Rhodanobacteraceae</taxon>
        <taxon>Rhodanobacter</taxon>
    </lineage>
</organism>
<keyword evidence="3" id="KW-1185">Reference proteome</keyword>
<feature type="chain" id="PRO_5046756214" evidence="1">
    <location>
        <begin position="27"/>
        <end position="174"/>
    </location>
</feature>
<dbReference type="Proteomes" id="UP001620339">
    <property type="component" value="Unassembled WGS sequence"/>
</dbReference>
<reference evidence="2 3" key="1">
    <citation type="submission" date="2020-10" db="EMBL/GenBank/DDBJ databases">
        <title>Phylogeny of dyella-like bacteria.</title>
        <authorList>
            <person name="Fu J."/>
        </authorList>
    </citation>
    <scope>NUCLEOTIDE SEQUENCE [LARGE SCALE GENOMIC DNA]</scope>
    <source>
        <strain evidence="2 3">KACC 19113</strain>
    </source>
</reference>
<dbReference type="RefSeq" id="WP_404613428.1">
    <property type="nucleotide sequence ID" value="NZ_JADIKK010000008.1"/>
</dbReference>
<feature type="signal peptide" evidence="1">
    <location>
        <begin position="1"/>
        <end position="26"/>
    </location>
</feature>
<sequence>MSWMHAGLLAPALLLAAGAADPSSYAATHPAAYAGTYVLRVCHGPCIATPDFTGTLVLFERPIRNAQGRLFRADLDTQYANGCFVWSKATGGPFGNEQRGFFSWALLEGAADLELVRSPDGGYGVRMQLTPKGLRGEAGIWVDPGPAGAGHEARDQLIAERLGEPDIAACNSPS</sequence>
<proteinExistence type="predicted"/>
<evidence type="ECO:0000313" key="2">
    <source>
        <dbReference type="EMBL" id="MFK2877274.1"/>
    </source>
</evidence>
<name>A0ABW8J845_9GAMM</name>
<comment type="caution">
    <text evidence="2">The sequence shown here is derived from an EMBL/GenBank/DDBJ whole genome shotgun (WGS) entry which is preliminary data.</text>
</comment>
<accession>A0ABW8J845</accession>
<dbReference type="EMBL" id="JADIKK010000008">
    <property type="protein sequence ID" value="MFK2877274.1"/>
    <property type="molecule type" value="Genomic_DNA"/>
</dbReference>
<gene>
    <name evidence="2" type="ORF">ISP25_09370</name>
</gene>
<evidence type="ECO:0000256" key="1">
    <source>
        <dbReference type="SAM" id="SignalP"/>
    </source>
</evidence>